<keyword evidence="2 5" id="KW-0812">Transmembrane</keyword>
<keyword evidence="4 5" id="KW-0472">Membrane</keyword>
<protein>
    <submittedName>
        <fullName evidence="7">MFS transporter</fullName>
    </submittedName>
</protein>
<dbReference type="PANTHER" id="PTHR23528">
    <property type="match status" value="1"/>
</dbReference>
<dbReference type="GO" id="GO:0005886">
    <property type="term" value="C:plasma membrane"/>
    <property type="evidence" value="ECO:0007669"/>
    <property type="project" value="UniProtKB-SubCell"/>
</dbReference>
<accession>A0A0C2JSN0</accession>
<feature type="transmembrane region" description="Helical" evidence="5">
    <location>
        <begin position="398"/>
        <end position="415"/>
    </location>
</feature>
<organism evidence="7 8">
    <name type="scientific">Streptomonospora alba</name>
    <dbReference type="NCBI Taxonomy" id="183763"/>
    <lineage>
        <taxon>Bacteria</taxon>
        <taxon>Bacillati</taxon>
        <taxon>Actinomycetota</taxon>
        <taxon>Actinomycetes</taxon>
        <taxon>Streptosporangiales</taxon>
        <taxon>Nocardiopsidaceae</taxon>
        <taxon>Streptomonospora</taxon>
    </lineage>
</organism>
<keyword evidence="8" id="KW-1185">Reference proteome</keyword>
<dbReference type="PROSITE" id="PS50850">
    <property type="entry name" value="MFS"/>
    <property type="match status" value="1"/>
</dbReference>
<keyword evidence="3 5" id="KW-1133">Transmembrane helix</keyword>
<dbReference type="RefSeq" id="WP_040271157.1">
    <property type="nucleotide sequence ID" value="NZ_JROO01000008.1"/>
</dbReference>
<evidence type="ECO:0000256" key="4">
    <source>
        <dbReference type="ARBA" id="ARBA00023136"/>
    </source>
</evidence>
<feature type="transmembrane region" description="Helical" evidence="5">
    <location>
        <begin position="275"/>
        <end position="295"/>
    </location>
</feature>
<evidence type="ECO:0000256" key="2">
    <source>
        <dbReference type="ARBA" id="ARBA00022692"/>
    </source>
</evidence>
<dbReference type="EMBL" id="JROO01000008">
    <property type="protein sequence ID" value="KIH99847.1"/>
    <property type="molecule type" value="Genomic_DNA"/>
</dbReference>
<dbReference type="GO" id="GO:0022857">
    <property type="term" value="F:transmembrane transporter activity"/>
    <property type="evidence" value="ECO:0007669"/>
    <property type="project" value="InterPro"/>
</dbReference>
<feature type="transmembrane region" description="Helical" evidence="5">
    <location>
        <begin position="302"/>
        <end position="322"/>
    </location>
</feature>
<gene>
    <name evidence="7" type="ORF">LP52_04910</name>
</gene>
<feature type="transmembrane region" description="Helical" evidence="5">
    <location>
        <begin position="239"/>
        <end position="255"/>
    </location>
</feature>
<evidence type="ECO:0000256" key="5">
    <source>
        <dbReference type="SAM" id="Phobius"/>
    </source>
</evidence>
<comment type="caution">
    <text evidence="7">The sequence shown here is derived from an EMBL/GenBank/DDBJ whole genome shotgun (WGS) entry which is preliminary data.</text>
</comment>
<reference evidence="8" key="1">
    <citation type="journal article" date="2015" name="Chem. Biol.">
        <title>Structure, bioactivity, and resistance mechanism of streptomonomicin, an unusual lasso Peptide from an understudied halophilic actinomycete.</title>
        <authorList>
            <person name="Metelev M."/>
            <person name="Tietz J.I."/>
            <person name="Melby J.O."/>
            <person name="Blair P.M."/>
            <person name="Zhu L."/>
            <person name="Livnat I."/>
            <person name="Severinov K."/>
            <person name="Mitchell D.A."/>
        </authorList>
    </citation>
    <scope>NUCLEOTIDE SEQUENCE [LARGE SCALE GENOMIC DNA]</scope>
    <source>
        <strain evidence="8">YIM 90003</strain>
    </source>
</reference>
<sequence>MTAVDTDAGRASGRKITFFVVLAVFAQESTWNFYDAQVPPLLREYVTSAALIGALMGMDNLLGIFIQPWLGNRSDNTRTRWGRRIPYLAVGMPVAAVLFALIPLAPSLPALVAFMFAYALVCNSFKPIAEALLPDFIRPERRSRANAAVKAASSLTIVVSALISLFLVDSYPVLAFSVPALLMLVSAAVLVLKVRDSASPAYQAAVAEDTAADRGEAEPPKRMGELLADIVRDPHRERLLVIVAILLFGCAWAASRSLMTPYGMEALGLSRGTAGGLTLPSGVVFILATFPVALLSERIGRLRVMAMGMGLFALALTSAALINTPTAAVIALCVGVVGAAGFLVNGAVILWNLAPSASAFGTYTGLYTVGWMTGGFLGPALVGSMVDITGWRFMPADAALLAVLAVAVVLRVLALRRRATTTQAL</sequence>
<feature type="transmembrane region" description="Helical" evidence="5">
    <location>
        <begin position="328"/>
        <end position="354"/>
    </location>
</feature>
<proteinExistence type="predicted"/>
<evidence type="ECO:0000256" key="1">
    <source>
        <dbReference type="ARBA" id="ARBA00004651"/>
    </source>
</evidence>
<dbReference type="STRING" id="183763.LP52_04910"/>
<evidence type="ECO:0000256" key="3">
    <source>
        <dbReference type="ARBA" id="ARBA00022989"/>
    </source>
</evidence>
<feature type="transmembrane region" description="Helical" evidence="5">
    <location>
        <begin position="366"/>
        <end position="386"/>
    </location>
</feature>
<feature type="transmembrane region" description="Helical" evidence="5">
    <location>
        <begin position="111"/>
        <end position="133"/>
    </location>
</feature>
<dbReference type="InterPro" id="IPR036259">
    <property type="entry name" value="MFS_trans_sf"/>
</dbReference>
<feature type="transmembrane region" description="Helical" evidence="5">
    <location>
        <begin position="173"/>
        <end position="192"/>
    </location>
</feature>
<dbReference type="Gene3D" id="1.20.1250.20">
    <property type="entry name" value="MFS general substrate transporter like domains"/>
    <property type="match status" value="2"/>
</dbReference>
<feature type="transmembrane region" description="Helical" evidence="5">
    <location>
        <begin position="46"/>
        <end position="66"/>
    </location>
</feature>
<name>A0A0C2JSN0_9ACTN</name>
<dbReference type="PANTHER" id="PTHR23528:SF1">
    <property type="entry name" value="MAJOR FACILITATOR SUPERFAMILY (MFS) PROFILE DOMAIN-CONTAINING PROTEIN"/>
    <property type="match status" value="1"/>
</dbReference>
<dbReference type="AlphaFoldDB" id="A0A0C2JSN0"/>
<feature type="transmembrane region" description="Helical" evidence="5">
    <location>
        <begin position="87"/>
        <end position="105"/>
    </location>
</feature>
<feature type="transmembrane region" description="Helical" evidence="5">
    <location>
        <begin position="145"/>
        <end position="167"/>
    </location>
</feature>
<feature type="transmembrane region" description="Helical" evidence="5">
    <location>
        <begin position="16"/>
        <end position="34"/>
    </location>
</feature>
<evidence type="ECO:0000313" key="8">
    <source>
        <dbReference type="Proteomes" id="UP000031675"/>
    </source>
</evidence>
<dbReference type="Pfam" id="PF07690">
    <property type="entry name" value="MFS_1"/>
    <property type="match status" value="1"/>
</dbReference>
<evidence type="ECO:0000259" key="6">
    <source>
        <dbReference type="PROSITE" id="PS50850"/>
    </source>
</evidence>
<dbReference type="InterPro" id="IPR011701">
    <property type="entry name" value="MFS"/>
</dbReference>
<dbReference type="SUPFAM" id="SSF103473">
    <property type="entry name" value="MFS general substrate transporter"/>
    <property type="match status" value="1"/>
</dbReference>
<dbReference type="Proteomes" id="UP000031675">
    <property type="component" value="Unassembled WGS sequence"/>
</dbReference>
<feature type="domain" description="Major facilitator superfamily (MFS) profile" evidence="6">
    <location>
        <begin position="16"/>
        <end position="420"/>
    </location>
</feature>
<evidence type="ECO:0000313" key="7">
    <source>
        <dbReference type="EMBL" id="KIH99847.1"/>
    </source>
</evidence>
<dbReference type="OrthoDB" id="7584869at2"/>
<dbReference type="InterPro" id="IPR020846">
    <property type="entry name" value="MFS_dom"/>
</dbReference>
<comment type="subcellular location">
    <subcellularLocation>
        <location evidence="1">Cell membrane</location>
        <topology evidence="1">Multi-pass membrane protein</topology>
    </subcellularLocation>
</comment>